<gene>
    <name evidence="1" type="ORF">AHOG_14250</name>
</gene>
<dbReference type="KEGG" id="ahg:AHOG_14250"/>
<dbReference type="InterPro" id="IPR051606">
    <property type="entry name" value="Polyketide_Oxido-like"/>
</dbReference>
<dbReference type="GO" id="GO:0016646">
    <property type="term" value="F:oxidoreductase activity, acting on the CH-NH group of donors, NAD or NADP as acceptor"/>
    <property type="evidence" value="ECO:0007669"/>
    <property type="project" value="TreeGrafter"/>
</dbReference>
<name>A0A221W3Q1_9PSEU</name>
<dbReference type="PANTHER" id="PTHR43355:SF2">
    <property type="entry name" value="FLAVIN REDUCTASE (NADPH)"/>
    <property type="match status" value="1"/>
</dbReference>
<dbReference type="RefSeq" id="WP_093941806.1">
    <property type="nucleotide sequence ID" value="NZ_CP022521.1"/>
</dbReference>
<keyword evidence="2" id="KW-1185">Reference proteome</keyword>
<dbReference type="Pfam" id="PF13460">
    <property type="entry name" value="NAD_binding_10"/>
    <property type="match status" value="1"/>
</dbReference>
<dbReference type="Proteomes" id="UP000204221">
    <property type="component" value="Chromosome"/>
</dbReference>
<dbReference type="InterPro" id="IPR036291">
    <property type="entry name" value="NAD(P)-bd_dom_sf"/>
</dbReference>
<organism evidence="1 2">
    <name type="scientific">Actinoalloteichus hoggarensis</name>
    <dbReference type="NCBI Taxonomy" id="1470176"/>
    <lineage>
        <taxon>Bacteria</taxon>
        <taxon>Bacillati</taxon>
        <taxon>Actinomycetota</taxon>
        <taxon>Actinomycetes</taxon>
        <taxon>Pseudonocardiales</taxon>
        <taxon>Pseudonocardiaceae</taxon>
        <taxon>Actinoalloteichus</taxon>
    </lineage>
</organism>
<dbReference type="PANTHER" id="PTHR43355">
    <property type="entry name" value="FLAVIN REDUCTASE (NADPH)"/>
    <property type="match status" value="1"/>
</dbReference>
<evidence type="ECO:0000313" key="1">
    <source>
        <dbReference type="EMBL" id="ASO20492.1"/>
    </source>
</evidence>
<reference evidence="1 2" key="1">
    <citation type="submission" date="2017-07" db="EMBL/GenBank/DDBJ databases">
        <title>Complete genome sequence of Actinoalloteichus hoggarensis DSM 45943, type strain of Actinoalloteichus hoggarensis.</title>
        <authorList>
            <person name="Ruckert C."/>
            <person name="Nouioui I."/>
            <person name="Willmese J."/>
            <person name="van Wezel G."/>
            <person name="Klenk H.-P."/>
            <person name="Kalinowski J."/>
            <person name="Zotchev S.B."/>
        </authorList>
    </citation>
    <scope>NUCLEOTIDE SEQUENCE [LARGE SCALE GENOMIC DNA]</scope>
    <source>
        <strain evidence="1 2">DSM 45943</strain>
    </source>
</reference>
<dbReference type="Gene3D" id="3.40.50.720">
    <property type="entry name" value="NAD(P)-binding Rossmann-like Domain"/>
    <property type="match status" value="1"/>
</dbReference>
<sequence>MKITVIGAAGMAGSRVVGEAVDRGHHVTAVVRRTRPESLPAGVSVVQGDAADVAHMTSLFGGSDAIVGATRPAPGAEDTVAATTTALLDAAVAARTRALLIGGAAPLLSPRGGLVFDDDRFVPPFVRTIAAASLVQLDVCRAHHADWVYLSPPALLEPGARTGGYRRGTTGLMVAADGRSWISAEDFAIAVVDELERPGENRHITVGY</sequence>
<dbReference type="SUPFAM" id="SSF51735">
    <property type="entry name" value="NAD(P)-binding Rossmann-fold domains"/>
    <property type="match status" value="1"/>
</dbReference>
<dbReference type="EMBL" id="CP022521">
    <property type="protein sequence ID" value="ASO20492.1"/>
    <property type="molecule type" value="Genomic_DNA"/>
</dbReference>
<proteinExistence type="predicted"/>
<dbReference type="OrthoDB" id="3191258at2"/>
<protein>
    <submittedName>
        <fullName evidence="1">NmrA-like family protein</fullName>
    </submittedName>
</protein>
<dbReference type="InterPro" id="IPR016040">
    <property type="entry name" value="NAD(P)-bd_dom"/>
</dbReference>
<evidence type="ECO:0000313" key="2">
    <source>
        <dbReference type="Proteomes" id="UP000204221"/>
    </source>
</evidence>
<dbReference type="AlphaFoldDB" id="A0A221W3Q1"/>
<accession>A0A221W3Q1</accession>